<dbReference type="VEuPathDB" id="ToxoDB:ENH_00023350"/>
<sequence>MVNARPPGWSPQAEQLAGDLQNFKASVFPSVEKQERRYLYCRSPLSVGLSRGSTTVVTSLAAFASVLAIFFLVSYCALLLKRGRIQLPAERKLAGGENMADTRWTEHIAWPICEGPASHPASEQQAHEICYMPPIADANDKSAGTSSRKRKMEQDHESHDGFSVQLKKPAVKSGESTSAILDTSLGQFIGSALAVEDAALSVEGWLLNSSEDFEELPSRLAPDEPQRAGGHSEFIVDSSRKDDDTVTTKQQLDSSFESLMNRPSAESLGYLEEMINAQPPQSHDALKITDISGNIPFSSAPVFPEAFQAVPTELQPSSTLAPMYGESPFQISPFFEQMATQQGEQQPSSAQPTVFDVASPQLSAFAGQKSIQQGNKPISDENLRNEANLSLSTVSDFRVPPLGGSASSQKDFSTHPFVRLPRLLPGAYVRHFGSALSNASFRKQAYLTHALVIVKDLLKMPFLDSMNLEILMSAVERLVYYALHHMRSETEGEKPEVIVQRLALAFLLVDSLYAASEVLGLRAKRKKWWEEVMNTIPYYTGPSGSAATSPLAVKHDHLAQSLNNALNFYRRGMRPSADFLVGLKRTILCANTIPALSKGYWKEWLADDRQWRASQGNSKPH</sequence>
<protein>
    <submittedName>
        <fullName evidence="3">Uncharacterized protein</fullName>
    </submittedName>
</protein>
<reference evidence="3" key="2">
    <citation type="submission" date="2013-10" db="EMBL/GenBank/DDBJ databases">
        <authorList>
            <person name="Aslett M."/>
        </authorList>
    </citation>
    <scope>NUCLEOTIDE SEQUENCE [LARGE SCALE GENOMIC DNA]</scope>
    <source>
        <strain evidence="3">Houghton</strain>
    </source>
</reference>
<keyword evidence="4" id="KW-1185">Reference proteome</keyword>
<evidence type="ECO:0000256" key="1">
    <source>
        <dbReference type="SAM" id="MobiDB-lite"/>
    </source>
</evidence>
<dbReference type="OrthoDB" id="347188at2759"/>
<dbReference type="AlphaFoldDB" id="U6MVZ9"/>
<dbReference type="GeneID" id="25472505"/>
<dbReference type="Proteomes" id="UP000030754">
    <property type="component" value="Unassembled WGS sequence"/>
</dbReference>
<feature type="region of interest" description="Disordered" evidence="1">
    <location>
        <begin position="216"/>
        <end position="245"/>
    </location>
</feature>
<keyword evidence="2" id="KW-0472">Membrane</keyword>
<gene>
    <name evidence="3" type="ORF">ENH_00023350</name>
</gene>
<accession>U6MVZ9</accession>
<keyword evidence="2" id="KW-1133">Transmembrane helix</keyword>
<organism evidence="3 4">
    <name type="scientific">Eimeria necatrix</name>
    <dbReference type="NCBI Taxonomy" id="51315"/>
    <lineage>
        <taxon>Eukaryota</taxon>
        <taxon>Sar</taxon>
        <taxon>Alveolata</taxon>
        <taxon>Apicomplexa</taxon>
        <taxon>Conoidasida</taxon>
        <taxon>Coccidia</taxon>
        <taxon>Eucoccidiorida</taxon>
        <taxon>Eimeriorina</taxon>
        <taxon>Eimeriidae</taxon>
        <taxon>Eimeria</taxon>
    </lineage>
</organism>
<dbReference type="RefSeq" id="XP_013435126.1">
    <property type="nucleotide sequence ID" value="XM_013579672.1"/>
</dbReference>
<evidence type="ECO:0000256" key="2">
    <source>
        <dbReference type="SAM" id="Phobius"/>
    </source>
</evidence>
<reference evidence="3" key="1">
    <citation type="submission" date="2013-10" db="EMBL/GenBank/DDBJ databases">
        <title>Genomic analysis of the causative agents of coccidiosis in chickens.</title>
        <authorList>
            <person name="Reid A.J."/>
            <person name="Blake D."/>
            <person name="Billington K."/>
            <person name="Browne H."/>
            <person name="Dunn M."/>
            <person name="Hung S."/>
            <person name="Kawahara F."/>
            <person name="Miranda-Saavedra D."/>
            <person name="Mourier T."/>
            <person name="Nagra H."/>
            <person name="Otto T.D."/>
            <person name="Rawlings N."/>
            <person name="Sanchez A."/>
            <person name="Sanders M."/>
            <person name="Subramaniam C."/>
            <person name="Tay Y."/>
            <person name="Dear P."/>
            <person name="Doerig C."/>
            <person name="Gruber A."/>
            <person name="Parkinson J."/>
            <person name="Shirley M."/>
            <person name="Wan K.L."/>
            <person name="Berriman M."/>
            <person name="Tomley F."/>
            <person name="Pain A."/>
        </authorList>
    </citation>
    <scope>NUCLEOTIDE SEQUENCE [LARGE SCALE GENOMIC DNA]</scope>
    <source>
        <strain evidence="3">Houghton</strain>
    </source>
</reference>
<dbReference type="EMBL" id="HG723709">
    <property type="protein sequence ID" value="CDJ66659.1"/>
    <property type="molecule type" value="Genomic_DNA"/>
</dbReference>
<keyword evidence="2" id="KW-0812">Transmembrane</keyword>
<name>U6MVZ9_9EIME</name>
<feature type="region of interest" description="Disordered" evidence="1">
    <location>
        <begin position="139"/>
        <end position="164"/>
    </location>
</feature>
<evidence type="ECO:0000313" key="3">
    <source>
        <dbReference type="EMBL" id="CDJ66659.1"/>
    </source>
</evidence>
<feature type="transmembrane region" description="Helical" evidence="2">
    <location>
        <begin position="56"/>
        <end position="80"/>
    </location>
</feature>
<proteinExistence type="predicted"/>
<evidence type="ECO:0000313" key="4">
    <source>
        <dbReference type="Proteomes" id="UP000030754"/>
    </source>
</evidence>